<dbReference type="Pfam" id="PF22692">
    <property type="entry name" value="LlgE_F_G_D1"/>
    <property type="match status" value="1"/>
</dbReference>
<protein>
    <recommendedName>
        <fullName evidence="4">Flagellar hook protein FlgE</fullName>
    </recommendedName>
</protein>
<dbReference type="SUPFAM" id="SSF117143">
    <property type="entry name" value="Flagellar hook protein flgE"/>
    <property type="match status" value="1"/>
</dbReference>
<dbReference type="EMBL" id="DVOD01000008">
    <property type="protein sequence ID" value="HIU91644.1"/>
    <property type="molecule type" value="Genomic_DNA"/>
</dbReference>
<comment type="caution">
    <text evidence="8">The sequence shown here is derived from an EMBL/GenBank/DDBJ whole genome shotgun (WGS) entry which is preliminary data.</text>
</comment>
<evidence type="ECO:0000256" key="1">
    <source>
        <dbReference type="ARBA" id="ARBA00004117"/>
    </source>
</evidence>
<dbReference type="Pfam" id="PF06429">
    <property type="entry name" value="Flg_bbr_C"/>
    <property type="match status" value="1"/>
</dbReference>
<keyword evidence="3 4" id="KW-0975">Bacterial flagellum</keyword>
<dbReference type="InterPro" id="IPR037925">
    <property type="entry name" value="FlgE/F/G-like"/>
</dbReference>
<accession>A0A9D1SQP5</accession>
<feature type="domain" description="Flagellar hook protein FlgE/F/G-like D1" evidence="7">
    <location>
        <begin position="96"/>
        <end position="161"/>
    </location>
</feature>
<evidence type="ECO:0000259" key="7">
    <source>
        <dbReference type="Pfam" id="PF22692"/>
    </source>
</evidence>
<evidence type="ECO:0000256" key="3">
    <source>
        <dbReference type="ARBA" id="ARBA00023143"/>
    </source>
</evidence>
<evidence type="ECO:0000313" key="9">
    <source>
        <dbReference type="Proteomes" id="UP000886748"/>
    </source>
</evidence>
<dbReference type="NCBIfam" id="TIGR03506">
    <property type="entry name" value="FlgEFG_subfam"/>
    <property type="match status" value="2"/>
</dbReference>
<feature type="domain" description="Flagellar basal-body/hook protein C-terminal" evidence="6">
    <location>
        <begin position="402"/>
        <end position="446"/>
    </location>
</feature>
<dbReference type="PANTHER" id="PTHR30435:SF1">
    <property type="entry name" value="FLAGELLAR HOOK PROTEIN FLGE"/>
    <property type="match status" value="1"/>
</dbReference>
<evidence type="ECO:0000256" key="4">
    <source>
        <dbReference type="RuleBase" id="RU362116"/>
    </source>
</evidence>
<keyword evidence="8" id="KW-0282">Flagellum</keyword>
<dbReference type="Proteomes" id="UP000886748">
    <property type="component" value="Unassembled WGS sequence"/>
</dbReference>
<name>A0A9D1SQP5_9CLOT</name>
<reference evidence="8" key="2">
    <citation type="journal article" date="2021" name="PeerJ">
        <title>Extensive microbial diversity within the chicken gut microbiome revealed by metagenomics and culture.</title>
        <authorList>
            <person name="Gilroy R."/>
            <person name="Ravi A."/>
            <person name="Getino M."/>
            <person name="Pursley I."/>
            <person name="Horton D.L."/>
            <person name="Alikhan N.F."/>
            <person name="Baker D."/>
            <person name="Gharbi K."/>
            <person name="Hall N."/>
            <person name="Watson M."/>
            <person name="Adriaenssens E.M."/>
            <person name="Foster-Nyarko E."/>
            <person name="Jarju S."/>
            <person name="Secka A."/>
            <person name="Antonio M."/>
            <person name="Oren A."/>
            <person name="Chaudhuri R.R."/>
            <person name="La Ragione R."/>
            <person name="Hildebrand F."/>
            <person name="Pallen M.J."/>
        </authorList>
    </citation>
    <scope>NUCLEOTIDE SEQUENCE</scope>
    <source>
        <strain evidence="8">CHK154-7741</strain>
    </source>
</reference>
<dbReference type="InterPro" id="IPR053967">
    <property type="entry name" value="LlgE_F_G-like_D1"/>
</dbReference>
<sequence>MTQAFYTAIGGMAAGQTKITVVADNIANMNTIGFKASNVNFSDVYYRTSSTGQAPTGQMGGINPKQTGIGVQTASITRDFSAGTTLTTGLNTDLCINGSSFFTVASPTVEILYTRDGNFTVDADGHMVTSSGYKLLGTNNSLNTTSSTIPIKIPTYIDTVTTPATQAQMANKALDELNGIKSGGVKDGSFIITTFDQAGTPTEKTINVTSDMTVNQLLDAINNAGGVQASIVDGTVSIKADGVDRFEVKNGTSNIVTQLGIGKMDPTTQVASSEVINYHQTIGEGNMGSDNSKNFTSVTINENGLIEVKYGNNDTLSVMQDPSDPSKMILKYTLNDGTIITGSDLTVNDQLVEPANLQIQMASFVNPQGLTAQGNNTYATGPNSGMVLYGSISSTAFGNVKSGVLEGSNVDLASEFADMVVSQRAIEANSRVFTTTNEILQTLSNLGR</sequence>
<dbReference type="InterPro" id="IPR001444">
    <property type="entry name" value="Flag_bb_rod_N"/>
</dbReference>
<dbReference type="GO" id="GO:0009424">
    <property type="term" value="C:bacterial-type flagellum hook"/>
    <property type="evidence" value="ECO:0007669"/>
    <property type="project" value="TreeGrafter"/>
</dbReference>
<comment type="function">
    <text evidence="4">A flexible structure which links the flagellar filament to the drive apparatus in the basal body.</text>
</comment>
<dbReference type="InterPro" id="IPR020013">
    <property type="entry name" value="Flagellar_FlgE/F/G"/>
</dbReference>
<comment type="similarity">
    <text evidence="2 4">Belongs to the flagella basal body rod proteins family.</text>
</comment>
<dbReference type="PANTHER" id="PTHR30435">
    <property type="entry name" value="FLAGELLAR PROTEIN"/>
    <property type="match status" value="1"/>
</dbReference>
<evidence type="ECO:0000259" key="5">
    <source>
        <dbReference type="Pfam" id="PF00460"/>
    </source>
</evidence>
<dbReference type="GO" id="GO:0071978">
    <property type="term" value="P:bacterial-type flagellum-dependent swarming motility"/>
    <property type="evidence" value="ECO:0007669"/>
    <property type="project" value="TreeGrafter"/>
</dbReference>
<dbReference type="InterPro" id="IPR010930">
    <property type="entry name" value="Flg_bb/hook_C_dom"/>
</dbReference>
<dbReference type="GO" id="GO:0009425">
    <property type="term" value="C:bacterial-type flagellum basal body"/>
    <property type="evidence" value="ECO:0007669"/>
    <property type="project" value="UniProtKB-SubCell"/>
</dbReference>
<organism evidence="8 9">
    <name type="scientific">Candidatus Limenecus avicola</name>
    <dbReference type="NCBI Taxonomy" id="2840847"/>
    <lineage>
        <taxon>Bacteria</taxon>
        <taxon>Bacillati</taxon>
        <taxon>Bacillota</taxon>
        <taxon>Clostridia</taxon>
        <taxon>Eubacteriales</taxon>
        <taxon>Clostridiaceae</taxon>
        <taxon>Clostridiaceae incertae sedis</taxon>
        <taxon>Candidatus Limenecus</taxon>
    </lineage>
</organism>
<reference evidence="8" key="1">
    <citation type="submission" date="2020-10" db="EMBL/GenBank/DDBJ databases">
        <authorList>
            <person name="Gilroy R."/>
        </authorList>
    </citation>
    <scope>NUCLEOTIDE SEQUENCE</scope>
    <source>
        <strain evidence="8">CHK154-7741</strain>
    </source>
</reference>
<comment type="subcellular location">
    <subcellularLocation>
        <location evidence="1 4">Bacterial flagellum basal body</location>
    </subcellularLocation>
</comment>
<feature type="domain" description="Flagellar basal body rod protein N-terminal" evidence="5">
    <location>
        <begin position="5"/>
        <end position="35"/>
    </location>
</feature>
<proteinExistence type="inferred from homology"/>
<evidence type="ECO:0000256" key="2">
    <source>
        <dbReference type="ARBA" id="ARBA00009677"/>
    </source>
</evidence>
<evidence type="ECO:0000313" key="8">
    <source>
        <dbReference type="EMBL" id="HIU91644.1"/>
    </source>
</evidence>
<gene>
    <name evidence="8" type="ORF">IAD26_00770</name>
</gene>
<dbReference type="InterPro" id="IPR019776">
    <property type="entry name" value="Flagellar_basal_body_rod_CS"/>
</dbReference>
<dbReference type="GO" id="GO:0005829">
    <property type="term" value="C:cytosol"/>
    <property type="evidence" value="ECO:0007669"/>
    <property type="project" value="TreeGrafter"/>
</dbReference>
<dbReference type="AlphaFoldDB" id="A0A9D1SQP5"/>
<dbReference type="Pfam" id="PF00460">
    <property type="entry name" value="Flg_bb_rod"/>
    <property type="match status" value="1"/>
</dbReference>
<keyword evidence="8" id="KW-0969">Cilium</keyword>
<evidence type="ECO:0000259" key="6">
    <source>
        <dbReference type="Pfam" id="PF06429"/>
    </source>
</evidence>
<dbReference type="PROSITE" id="PS00588">
    <property type="entry name" value="FLAGELLA_BB_ROD"/>
    <property type="match status" value="1"/>
</dbReference>
<keyword evidence="8" id="KW-0966">Cell projection</keyword>